<name>A0ABZ1C4Z4_9BACT</name>
<dbReference type="InterPro" id="IPR057661">
    <property type="entry name" value="RsdA/BaiN/AoA(So)_Rossmann"/>
</dbReference>
<keyword evidence="2" id="KW-0285">Flavoprotein</keyword>
<evidence type="ECO:0000313" key="7">
    <source>
        <dbReference type="Proteomes" id="UP000738431"/>
    </source>
</evidence>
<evidence type="ECO:0000259" key="5">
    <source>
        <dbReference type="Pfam" id="PF22780"/>
    </source>
</evidence>
<dbReference type="NCBIfam" id="TIGR00275">
    <property type="entry name" value="aminoacetone oxidase family FAD-binding enzyme"/>
    <property type="match status" value="1"/>
</dbReference>
<dbReference type="PANTHER" id="PTHR42887:SF2">
    <property type="entry name" value="OS12G0638800 PROTEIN"/>
    <property type="match status" value="1"/>
</dbReference>
<keyword evidence="7" id="KW-1185">Reference proteome</keyword>
<dbReference type="InterPro" id="IPR004792">
    <property type="entry name" value="BaiN-like"/>
</dbReference>
<comment type="cofactor">
    <cofactor evidence="1">
        <name>FAD</name>
        <dbReference type="ChEBI" id="CHEBI:57692"/>
    </cofactor>
</comment>
<dbReference type="InterPro" id="IPR023166">
    <property type="entry name" value="BaiN-like_dom_sf"/>
</dbReference>
<evidence type="ECO:0000256" key="2">
    <source>
        <dbReference type="ARBA" id="ARBA00022630"/>
    </source>
</evidence>
<protein>
    <submittedName>
        <fullName evidence="6">Aminoacetone oxidase family FAD-binding enzyme</fullName>
    </submittedName>
</protein>
<dbReference type="EMBL" id="CP139781">
    <property type="protein sequence ID" value="WRQ86403.1"/>
    <property type="molecule type" value="Genomic_DNA"/>
</dbReference>
<dbReference type="Proteomes" id="UP000738431">
    <property type="component" value="Chromosome"/>
</dbReference>
<feature type="domain" description="RsdA/BaiN/AoA(So)-like Rossmann fold-like" evidence="4">
    <location>
        <begin position="6"/>
        <end position="420"/>
    </location>
</feature>
<evidence type="ECO:0000256" key="3">
    <source>
        <dbReference type="ARBA" id="ARBA00022827"/>
    </source>
</evidence>
<reference evidence="6 7" key="2">
    <citation type="submission" date="2023-12" db="EMBL/GenBank/DDBJ databases">
        <title>Description of an unclassified Opitutus bacterium of Verrucomicrobiota.</title>
        <authorList>
            <person name="Zhang D.-F."/>
        </authorList>
    </citation>
    <scope>NUCLEOTIDE SEQUENCE [LARGE SCALE GENOMIC DNA]</scope>
    <source>
        <strain evidence="6 7">WL0086</strain>
    </source>
</reference>
<dbReference type="Gene3D" id="1.10.8.260">
    <property type="entry name" value="HI0933 insert domain-like"/>
    <property type="match status" value="1"/>
</dbReference>
<dbReference type="Pfam" id="PF03486">
    <property type="entry name" value="HI0933_like"/>
    <property type="match status" value="1"/>
</dbReference>
<proteinExistence type="predicted"/>
<sequence length="429" mass="45241">MNETFKIAVIGGGAAGFFAAVRAAEVNPAARVVIFEATAHVLAKVRISGGGRCNTTHACFEARELVKRYPRGSRELIGPFNRFGPRDTVAWFAARGVELKTEADGRMFPVTDDSSTIVDCLRRAASSAAVEVRVRTPVEAVEVEGGEAGGMSGVKPDPQGASGGFRLVLRDGVERFDRVILAAGGGKAGGGHALAEGLGHTIETLAPSLFTFQIEDAVLRGLEGLAVPEAEVSVPGTKLKERGPVLVTHWGLSGPGILRLSAWGARELAACDYQFTVRVAWTGEANEEKVRAAIAAGRESLARKQLTTANPLGLPGRLWDRLVEAAGVPATTVWNALPKKGLSALVRAVAASEFAVTGKSMNKEEFVTCGGVRLKEVNFKTMESRRCPGLYFAGEVLDIDGITGGFNFQNAWTTGWIAGSAAAEVIPAE</sequence>
<gene>
    <name evidence="6" type="ORF">K1X11_016425</name>
</gene>
<accession>A0ABZ1C4Z4</accession>
<evidence type="ECO:0000259" key="4">
    <source>
        <dbReference type="Pfam" id="PF03486"/>
    </source>
</evidence>
<organism evidence="6 7">
    <name type="scientific">Actomonas aquatica</name>
    <dbReference type="NCBI Taxonomy" id="2866162"/>
    <lineage>
        <taxon>Bacteria</taxon>
        <taxon>Pseudomonadati</taxon>
        <taxon>Verrucomicrobiota</taxon>
        <taxon>Opitutia</taxon>
        <taxon>Opitutales</taxon>
        <taxon>Opitutaceae</taxon>
        <taxon>Actomonas</taxon>
    </lineage>
</organism>
<dbReference type="RefSeq" id="WP_221031325.1">
    <property type="nucleotide sequence ID" value="NZ_CP139781.1"/>
</dbReference>
<dbReference type="PRINTS" id="PR00368">
    <property type="entry name" value="FADPNR"/>
</dbReference>
<dbReference type="SUPFAM" id="SSF160996">
    <property type="entry name" value="HI0933 insert domain-like"/>
    <property type="match status" value="1"/>
</dbReference>
<feature type="domain" description="RsdA/BaiN/AoA(So)-like insert" evidence="5">
    <location>
        <begin position="207"/>
        <end position="367"/>
    </location>
</feature>
<evidence type="ECO:0000256" key="1">
    <source>
        <dbReference type="ARBA" id="ARBA00001974"/>
    </source>
</evidence>
<dbReference type="SUPFAM" id="SSF51905">
    <property type="entry name" value="FAD/NAD(P)-binding domain"/>
    <property type="match status" value="1"/>
</dbReference>
<dbReference type="InterPro" id="IPR036188">
    <property type="entry name" value="FAD/NAD-bd_sf"/>
</dbReference>
<dbReference type="Pfam" id="PF22780">
    <property type="entry name" value="HI0933_like_1st"/>
    <property type="match status" value="1"/>
</dbReference>
<dbReference type="PANTHER" id="PTHR42887">
    <property type="entry name" value="OS12G0638800 PROTEIN"/>
    <property type="match status" value="1"/>
</dbReference>
<dbReference type="InterPro" id="IPR055178">
    <property type="entry name" value="RsdA/BaiN/AoA(So)-like_dom"/>
</dbReference>
<reference evidence="6 7" key="1">
    <citation type="submission" date="2021-08" db="EMBL/GenBank/DDBJ databases">
        <authorList>
            <person name="Zhang D."/>
            <person name="Zhang A."/>
            <person name="Wang L."/>
        </authorList>
    </citation>
    <scope>NUCLEOTIDE SEQUENCE [LARGE SCALE GENOMIC DNA]</scope>
    <source>
        <strain evidence="6 7">WL0086</strain>
    </source>
</reference>
<keyword evidence="3" id="KW-0274">FAD</keyword>
<dbReference type="Gene3D" id="3.50.50.60">
    <property type="entry name" value="FAD/NAD(P)-binding domain"/>
    <property type="match status" value="1"/>
</dbReference>
<dbReference type="Gene3D" id="2.40.30.10">
    <property type="entry name" value="Translation factors"/>
    <property type="match status" value="1"/>
</dbReference>
<evidence type="ECO:0000313" key="6">
    <source>
        <dbReference type="EMBL" id="WRQ86403.1"/>
    </source>
</evidence>